<sequence length="220" mass="25481">MFTENLTRILFSNWQRTLQPFGVDEVAADKAFNQLVTAYSSSDRHYHTLKHIHHVLNMIEILQGYTNNLTAVQFAAWFHDVVYDTQAKDNEQKSADYALELLSSLGISEDTIATVTNLILNTKEHQAAVDDFDSQVLLDADLAIFAASPVDYTEYVYAIRKEYDWVSKAEYIVGRRQVLERFLKRSHIYFTPLMLEFAEPFARSNIQEEIKYLASEYVFD</sequence>
<keyword evidence="2" id="KW-1185">Reference proteome</keyword>
<comment type="caution">
    <text evidence="1">The sequence shown here is derived from an EMBL/GenBank/DDBJ whole genome shotgun (WGS) entry which is preliminary data.</text>
</comment>
<dbReference type="RefSeq" id="WP_190957660.1">
    <property type="nucleotide sequence ID" value="NZ_JACJTU010000027.1"/>
</dbReference>
<organism evidence="1 2">
    <name type="scientific">Nostoc paludosum FACHB-159</name>
    <dbReference type="NCBI Taxonomy" id="2692908"/>
    <lineage>
        <taxon>Bacteria</taxon>
        <taxon>Bacillati</taxon>
        <taxon>Cyanobacteriota</taxon>
        <taxon>Cyanophyceae</taxon>
        <taxon>Nostocales</taxon>
        <taxon>Nostocaceae</taxon>
        <taxon>Nostoc</taxon>
    </lineage>
</organism>
<dbReference type="Proteomes" id="UP000637383">
    <property type="component" value="Unassembled WGS sequence"/>
</dbReference>
<evidence type="ECO:0000313" key="1">
    <source>
        <dbReference type="EMBL" id="MBD2737058.1"/>
    </source>
</evidence>
<accession>A0ABR8KDW7</accession>
<protein>
    <recommendedName>
        <fullName evidence="3">HD domain-containing protein</fullName>
    </recommendedName>
</protein>
<dbReference type="PIRSF" id="PIRSF035170">
    <property type="entry name" value="HD_phosphohydro"/>
    <property type="match status" value="1"/>
</dbReference>
<gene>
    <name evidence="1" type="ORF">H6H03_24775</name>
</gene>
<evidence type="ECO:0008006" key="3">
    <source>
        <dbReference type="Google" id="ProtNLM"/>
    </source>
</evidence>
<dbReference type="EMBL" id="JACJTU010000027">
    <property type="protein sequence ID" value="MBD2737058.1"/>
    <property type="molecule type" value="Genomic_DNA"/>
</dbReference>
<name>A0ABR8KDW7_9NOSO</name>
<reference evidence="1 2" key="1">
    <citation type="journal article" date="2020" name="ISME J.">
        <title>Comparative genomics reveals insights into cyanobacterial evolution and habitat adaptation.</title>
        <authorList>
            <person name="Chen M.Y."/>
            <person name="Teng W.K."/>
            <person name="Zhao L."/>
            <person name="Hu C.X."/>
            <person name="Zhou Y.K."/>
            <person name="Han B.P."/>
            <person name="Song L.R."/>
            <person name="Shu W.S."/>
        </authorList>
    </citation>
    <scope>NUCLEOTIDE SEQUENCE [LARGE SCALE GENOMIC DNA]</scope>
    <source>
        <strain evidence="1 2">FACHB-159</strain>
    </source>
</reference>
<dbReference type="SUPFAM" id="SSF109604">
    <property type="entry name" value="HD-domain/PDEase-like"/>
    <property type="match status" value="1"/>
</dbReference>
<dbReference type="InterPro" id="IPR009218">
    <property type="entry name" value="HD_phosphohydro"/>
</dbReference>
<evidence type="ECO:0000313" key="2">
    <source>
        <dbReference type="Proteomes" id="UP000637383"/>
    </source>
</evidence>
<dbReference type="PANTHER" id="PTHR21174:SF0">
    <property type="entry name" value="HD PHOSPHOHYDROLASE FAMILY PROTEIN-RELATED"/>
    <property type="match status" value="1"/>
</dbReference>
<proteinExistence type="predicted"/>
<dbReference type="Gene3D" id="1.10.3210.10">
    <property type="entry name" value="Hypothetical protein af1432"/>
    <property type="match status" value="1"/>
</dbReference>
<dbReference type="PANTHER" id="PTHR21174">
    <property type="match status" value="1"/>
</dbReference>